<organism evidence="2 3">
    <name type="scientific">Colletotrichum orchidophilum</name>
    <dbReference type="NCBI Taxonomy" id="1209926"/>
    <lineage>
        <taxon>Eukaryota</taxon>
        <taxon>Fungi</taxon>
        <taxon>Dikarya</taxon>
        <taxon>Ascomycota</taxon>
        <taxon>Pezizomycotina</taxon>
        <taxon>Sordariomycetes</taxon>
        <taxon>Hypocreomycetidae</taxon>
        <taxon>Glomerellales</taxon>
        <taxon>Glomerellaceae</taxon>
        <taxon>Colletotrichum</taxon>
    </lineage>
</organism>
<evidence type="ECO:0000313" key="2">
    <source>
        <dbReference type="EMBL" id="OHE96994.1"/>
    </source>
</evidence>
<reference evidence="2 3" key="1">
    <citation type="submission" date="2016-09" db="EMBL/GenBank/DDBJ databases">
        <authorList>
            <person name="Capua I."/>
            <person name="De Benedictis P."/>
            <person name="Joannis T."/>
            <person name="Lombin L.H."/>
            <person name="Cattoli G."/>
        </authorList>
    </citation>
    <scope>NUCLEOTIDE SEQUENCE [LARGE SCALE GENOMIC DNA]</scope>
    <source>
        <strain evidence="2 3">IMI 309357</strain>
    </source>
</reference>
<dbReference type="RefSeq" id="XP_022474150.1">
    <property type="nucleotide sequence ID" value="XM_022619414.1"/>
</dbReference>
<dbReference type="OrthoDB" id="10580894at2759"/>
<evidence type="ECO:0000256" key="1">
    <source>
        <dbReference type="SAM" id="MobiDB-lite"/>
    </source>
</evidence>
<dbReference type="AlphaFoldDB" id="A0A1G4B6H2"/>
<name>A0A1G4B6H2_9PEZI</name>
<dbReference type="EMBL" id="MJBS01000063">
    <property type="protein sequence ID" value="OHE96994.1"/>
    <property type="molecule type" value="Genomic_DNA"/>
</dbReference>
<dbReference type="GeneID" id="34560924"/>
<feature type="region of interest" description="Disordered" evidence="1">
    <location>
        <begin position="80"/>
        <end position="102"/>
    </location>
</feature>
<sequence>MLYKSSASHFNIHLSAPLRMQYIRIHDPMPCGNLLPRNARGQGESRACAGDRPIAMQKAKAQAKAATKDFPSSDIFLGQSCSPCSSRSSKHSQPPPLLTNNPSPMLVVGSLVNLDARFGGGGEEQPTSFVLRKLAMHCNWGARHAAR</sequence>
<comment type="caution">
    <text evidence="2">The sequence shown here is derived from an EMBL/GenBank/DDBJ whole genome shotgun (WGS) entry which is preliminary data.</text>
</comment>
<dbReference type="Proteomes" id="UP000176998">
    <property type="component" value="Unassembled WGS sequence"/>
</dbReference>
<protein>
    <submittedName>
        <fullName evidence="2">Uncharacterized protein</fullName>
    </submittedName>
</protein>
<accession>A0A1G4B6H2</accession>
<proteinExistence type="predicted"/>
<gene>
    <name evidence="2" type="ORF">CORC01_07779</name>
</gene>
<evidence type="ECO:0000313" key="3">
    <source>
        <dbReference type="Proteomes" id="UP000176998"/>
    </source>
</evidence>
<keyword evidence="3" id="KW-1185">Reference proteome</keyword>